<evidence type="ECO:0000313" key="2">
    <source>
        <dbReference type="Proteomes" id="UP001190336"/>
    </source>
</evidence>
<accession>A0ABN9N9E2</accession>
<evidence type="ECO:0000313" key="1">
    <source>
        <dbReference type="EMBL" id="CAJ1500847.1"/>
    </source>
</evidence>
<dbReference type="NCBIfam" id="NF033942">
    <property type="entry name" value="GjpA"/>
    <property type="match status" value="1"/>
</dbReference>
<organism evidence="1 2">
    <name type="scientific">[Mycobacterium] kokjensenii</name>
    <dbReference type="NCBI Taxonomy" id="3064287"/>
    <lineage>
        <taxon>Bacteria</taxon>
        <taxon>Bacillati</taxon>
        <taxon>Actinomycetota</taxon>
        <taxon>Actinomycetes</taxon>
        <taxon>Mycobacteriales</taxon>
        <taxon>Mycobacteriaceae</taxon>
        <taxon>Mycolicibacter</taxon>
    </lineage>
</organism>
<reference evidence="1 2" key="1">
    <citation type="submission" date="2023-08" db="EMBL/GenBank/DDBJ databases">
        <authorList>
            <person name="Folkvardsen B D."/>
            <person name="Norman A."/>
        </authorList>
    </citation>
    <scope>NUCLEOTIDE SEQUENCE [LARGE SCALE GENOMIC DNA]</scope>
    <source>
        <strain evidence="1 2">Mu0083</strain>
    </source>
</reference>
<dbReference type="InterPro" id="IPR049934">
    <property type="entry name" value="GjpA-like"/>
</dbReference>
<name>A0ABN9N9E2_9MYCO</name>
<gene>
    <name evidence="1" type="primary">gjpA</name>
    <name evidence="1" type="ORF">MU0083_002534</name>
</gene>
<sequence>MQHLAPAPWVAAGIALVGAGTIAATPITATLPDLAAAQAPAVTLTAGLDLFGAWQDVFDAAKTNAEELWTVFDRNPFIAVQQMLVNQAAYQDGLSDGTLTNDDVLNAMQDNADAVGKAVTFFDADPEYIGGQLGYSAEVNHNMVFLALTGGAEFLGFPAPDEPIPTIVELLSSPLSGLLIGALGPSISPWVALANSFDGIGHALTGDDADLSAALQELINIPANMVGAWLNGATLDLSGLIPLINETGLVPLPEGAALDGLSFAFGGLLTPGDVIMTPSNLGMEHVGGSILNSLGLHVSNVPILGEMDAPATAVGPWGALESIGMIIAEQLGWDGIPNPLGWLDDGVDAGADLIG</sequence>
<protein>
    <submittedName>
        <fullName evidence="1">Outer membrane porin GjpA</fullName>
    </submittedName>
</protein>
<dbReference type="Proteomes" id="UP001190336">
    <property type="component" value="Chromosome"/>
</dbReference>
<keyword evidence="2" id="KW-1185">Reference proteome</keyword>
<dbReference type="EMBL" id="OY726394">
    <property type="protein sequence ID" value="CAJ1500847.1"/>
    <property type="molecule type" value="Genomic_DNA"/>
</dbReference>
<dbReference type="RefSeq" id="WP_308473300.1">
    <property type="nucleotide sequence ID" value="NZ_OY726394.1"/>
</dbReference>
<proteinExistence type="predicted"/>